<evidence type="ECO:0000313" key="2">
    <source>
        <dbReference type="Proteomes" id="UP000176050"/>
    </source>
</evidence>
<dbReference type="Proteomes" id="UP000176050">
    <property type="component" value="Chromosome"/>
</dbReference>
<dbReference type="InterPro" id="IPR025737">
    <property type="entry name" value="FApF"/>
</dbReference>
<keyword evidence="2" id="KW-1185">Reference proteome</keyword>
<sequence length="250" mass="27805">MKRILLIVAFTFSTQLFSQIVTDRPDQTEASSTVPKGSFQIEMGLVSQDFDKATIKSFQGPSTLIRYGLSDNFELRLFNQYESNKAKYSGTDLKYSGLSDIEVGFKLQLLKKESVNTEIALMSHAILPTAKDALTNMKVGTINKLSISHVLSDKIGVGYNIGYDYVGEISSLTYSLALGVSLSDKFGCYIEPYGSLSEGGFFESNFDFGVTYLAKDNLQFDISYGTGLNNNMHYFSTGFSWNIPQFLKKK</sequence>
<evidence type="ECO:0008006" key="3">
    <source>
        <dbReference type="Google" id="ProtNLM"/>
    </source>
</evidence>
<dbReference type="KEGG" id="lul:LPB138_09595"/>
<evidence type="ECO:0000313" key="1">
    <source>
        <dbReference type="EMBL" id="AOW20909.1"/>
    </source>
</evidence>
<reference evidence="1 2" key="1">
    <citation type="submission" date="2016-10" db="EMBL/GenBank/DDBJ databases">
        <title>Lutibacter sp. LPB0138, isolated from marine gastropod.</title>
        <authorList>
            <person name="Kim E."/>
            <person name="Yi H."/>
        </authorList>
    </citation>
    <scope>NUCLEOTIDE SEQUENCE [LARGE SCALE GENOMIC DNA]</scope>
    <source>
        <strain evidence="1 2">LPB0138</strain>
    </source>
</reference>
<name>A0A1D8P8N0_9FLAO</name>
<organism evidence="1 2">
    <name type="scientific">Urechidicola croceus</name>
    <dbReference type="NCBI Taxonomy" id="1850246"/>
    <lineage>
        <taxon>Bacteria</taxon>
        <taxon>Pseudomonadati</taxon>
        <taxon>Bacteroidota</taxon>
        <taxon>Flavobacteriia</taxon>
        <taxon>Flavobacteriales</taxon>
        <taxon>Flavobacteriaceae</taxon>
        <taxon>Urechidicola</taxon>
    </lineage>
</organism>
<dbReference type="AlphaFoldDB" id="A0A1D8P8N0"/>
<proteinExistence type="predicted"/>
<dbReference type="STRING" id="1850246.LPB138_09595"/>
<dbReference type="EMBL" id="CP017478">
    <property type="protein sequence ID" value="AOW20909.1"/>
    <property type="molecule type" value="Genomic_DNA"/>
</dbReference>
<dbReference type="Pfam" id="PF13557">
    <property type="entry name" value="Phenol_MetA_deg"/>
    <property type="match status" value="1"/>
</dbReference>
<gene>
    <name evidence="1" type="ORF">LPB138_09595</name>
</gene>
<dbReference type="OrthoDB" id="1014491at2"/>
<dbReference type="RefSeq" id="WP_070237073.1">
    <property type="nucleotide sequence ID" value="NZ_CP017478.1"/>
</dbReference>
<protein>
    <recommendedName>
        <fullName evidence="3">Transporter</fullName>
    </recommendedName>
</protein>
<accession>A0A1D8P8N0</accession>